<accession>A0A1C9CC92</accession>
<evidence type="ECO:0000256" key="1">
    <source>
        <dbReference type="ARBA" id="ARBA00043978"/>
    </source>
</evidence>
<keyword evidence="2" id="KW-0934">Plastid</keyword>
<dbReference type="Gene3D" id="3.30.70.1860">
    <property type="entry name" value="Uncharacterised protein family Ycf54"/>
    <property type="match status" value="1"/>
</dbReference>
<dbReference type="Pfam" id="PF10674">
    <property type="entry name" value="Ycf54"/>
    <property type="match status" value="1"/>
</dbReference>
<dbReference type="GeneID" id="29070500"/>
<geneLocation type="plastid" evidence="2"/>
<comment type="similarity">
    <text evidence="1">Belongs to the ycf54 family.</text>
</comment>
<dbReference type="AlphaFoldDB" id="A0A1C9CC92"/>
<protein>
    <recommendedName>
        <fullName evidence="3">Ycf54</fullName>
    </recommendedName>
</protein>
<reference evidence="2" key="1">
    <citation type="journal article" date="2016" name="BMC Biol.">
        <title>Parallel evolution of highly conserved plastid genome architecture in red seaweeds and seed plants.</title>
        <authorList>
            <person name="Lee J."/>
            <person name="Cho C.H."/>
            <person name="Park S.I."/>
            <person name="Choi J.W."/>
            <person name="Song H.S."/>
            <person name="West J.A."/>
            <person name="Bhattacharya D."/>
            <person name="Yoon H.S."/>
        </authorList>
    </citation>
    <scope>NUCLEOTIDE SEQUENCE</scope>
</reference>
<sequence length="106" mass="12311">MPNYYFAIASQNFLMNEEPVEEILRERTNYYKRINKEIDFWFVLSPTFIQSPNLVSIRQQLTGPCAAIVSLDEKFIHWLKLRIGFILIGQFESPSLDVAQPLASIS</sequence>
<evidence type="ECO:0008006" key="3">
    <source>
        <dbReference type="Google" id="ProtNLM"/>
    </source>
</evidence>
<evidence type="ECO:0000313" key="2">
    <source>
        <dbReference type="EMBL" id="AOM65999.1"/>
    </source>
</evidence>
<organism evidence="2">
    <name type="scientific">Asparagopsis taxiformis</name>
    <dbReference type="NCBI Taxonomy" id="260499"/>
    <lineage>
        <taxon>Eukaryota</taxon>
        <taxon>Rhodophyta</taxon>
        <taxon>Florideophyceae</taxon>
        <taxon>Rhodymeniophycidae</taxon>
        <taxon>Bonnemaisoniales</taxon>
        <taxon>Bonnemaisoniaceae</taxon>
        <taxon>Asparagopsis</taxon>
    </lineage>
</organism>
<proteinExistence type="inferred from homology"/>
<name>A0A1C9CC92_9FLOR</name>
<dbReference type="EMBL" id="KX284717">
    <property type="protein sequence ID" value="AOM65999.1"/>
    <property type="molecule type" value="Genomic_DNA"/>
</dbReference>
<dbReference type="InterPro" id="IPR019616">
    <property type="entry name" value="Ycf54"/>
</dbReference>
<dbReference type="PANTHER" id="PTHR35319">
    <property type="match status" value="1"/>
</dbReference>
<dbReference type="RefSeq" id="YP_009294516.1">
    <property type="nucleotide sequence ID" value="NC_031148.1"/>
</dbReference>
<gene>
    <name evidence="2" type="primary">ycf54</name>
    <name evidence="2" type="ORF">Aspa_120</name>
</gene>
<dbReference type="PANTHER" id="PTHR35319:SF2">
    <property type="entry name" value="YCF54"/>
    <property type="match status" value="1"/>
</dbReference>
<dbReference type="InterPro" id="IPR038409">
    <property type="entry name" value="Ycf54-like_sf"/>
</dbReference>